<dbReference type="EMBL" id="HBFP01012740">
    <property type="protein sequence ID" value="CAD8824799.1"/>
    <property type="molecule type" value="Transcribed_RNA"/>
</dbReference>
<evidence type="ECO:0000259" key="9">
    <source>
        <dbReference type="PROSITE" id="PS50202"/>
    </source>
</evidence>
<feature type="transmembrane region" description="Helical" evidence="8">
    <location>
        <begin position="261"/>
        <end position="279"/>
    </location>
</feature>
<dbReference type="GO" id="GO:0090158">
    <property type="term" value="P:endoplasmic reticulum membrane organization"/>
    <property type="evidence" value="ECO:0007669"/>
    <property type="project" value="TreeGrafter"/>
</dbReference>
<keyword evidence="4 8" id="KW-1133">Transmembrane helix</keyword>
<accession>A0A7S1EUP4</accession>
<dbReference type="GO" id="GO:0005886">
    <property type="term" value="C:plasma membrane"/>
    <property type="evidence" value="ECO:0007669"/>
    <property type="project" value="TreeGrafter"/>
</dbReference>
<evidence type="ECO:0000256" key="1">
    <source>
        <dbReference type="ARBA" id="ARBA00004211"/>
    </source>
</evidence>
<dbReference type="SUPFAM" id="SSF49354">
    <property type="entry name" value="PapD-like"/>
    <property type="match status" value="1"/>
</dbReference>
<protein>
    <recommendedName>
        <fullName evidence="9">MSP domain-containing protein</fullName>
    </recommendedName>
</protein>
<evidence type="ECO:0000256" key="7">
    <source>
        <dbReference type="SAM" id="MobiDB-lite"/>
    </source>
</evidence>
<dbReference type="PANTHER" id="PTHR10809">
    <property type="entry name" value="VESICLE-ASSOCIATED MEMBRANE PROTEIN-ASSOCIATED PROTEIN"/>
    <property type="match status" value="1"/>
</dbReference>
<sequence>MEKLVEVSQHELRFPVVLNQPQVETLSLRCLSSEVPVVFKLKTNNLERYRVRPNSGVIQPGATEEITIAMQKMPEYPPDLETKKDKLQLLAAPFPAEVASAFGADPAQFFDNPSPANGALIVGQKLRVNLYIPEGGLNESTEKTSVQVAPSEPVQPDAALLQSVASPKPLTSSQPSVSRAASSTAAKPGPTKIDMESLPTNEETLQKLNAEIQEQKKTIQVHQTRIEVMRKASIAPLREALGGIPFGANSLPHETLDGIPLVHSALLVVLSIVAIGLFLPQSSF</sequence>
<dbReference type="InterPro" id="IPR013783">
    <property type="entry name" value="Ig-like_fold"/>
</dbReference>
<dbReference type="PROSITE" id="PS50202">
    <property type="entry name" value="MSP"/>
    <property type="match status" value="1"/>
</dbReference>
<reference evidence="10" key="1">
    <citation type="submission" date="2021-01" db="EMBL/GenBank/DDBJ databases">
        <authorList>
            <person name="Corre E."/>
            <person name="Pelletier E."/>
            <person name="Niang G."/>
            <person name="Scheremetjew M."/>
            <person name="Finn R."/>
            <person name="Kale V."/>
            <person name="Holt S."/>
            <person name="Cochrane G."/>
            <person name="Meng A."/>
            <person name="Brown T."/>
            <person name="Cohen L."/>
        </authorList>
    </citation>
    <scope>NUCLEOTIDE SEQUENCE</scope>
    <source>
        <strain evidence="10">CCMP3278</strain>
    </source>
</reference>
<dbReference type="InterPro" id="IPR016763">
    <property type="entry name" value="VAP"/>
</dbReference>
<evidence type="ECO:0000256" key="3">
    <source>
        <dbReference type="ARBA" id="ARBA00022692"/>
    </source>
</evidence>
<dbReference type="AlphaFoldDB" id="A0A7S1EUP4"/>
<dbReference type="Gene3D" id="2.60.40.10">
    <property type="entry name" value="Immunoglobulins"/>
    <property type="match status" value="1"/>
</dbReference>
<comment type="similarity">
    <text evidence="2">Belongs to the VAMP-associated protein (VAP) (TC 9.B.17) family.</text>
</comment>
<dbReference type="Pfam" id="PF00635">
    <property type="entry name" value="Motile_Sperm"/>
    <property type="match status" value="1"/>
</dbReference>
<keyword evidence="3 8" id="KW-0812">Transmembrane</keyword>
<feature type="region of interest" description="Disordered" evidence="7">
    <location>
        <begin position="166"/>
        <end position="198"/>
    </location>
</feature>
<evidence type="ECO:0000256" key="4">
    <source>
        <dbReference type="ARBA" id="ARBA00022989"/>
    </source>
</evidence>
<feature type="domain" description="MSP" evidence="9">
    <location>
        <begin position="1"/>
        <end position="131"/>
    </location>
</feature>
<comment type="subcellular location">
    <subcellularLocation>
        <location evidence="1">Membrane</location>
        <topology evidence="1">Single-pass type IV membrane protein</topology>
    </subcellularLocation>
</comment>
<keyword evidence="6" id="KW-0175">Coiled coil</keyword>
<organism evidence="10">
    <name type="scientific">Timspurckia oligopyrenoides</name>
    <dbReference type="NCBI Taxonomy" id="708627"/>
    <lineage>
        <taxon>Eukaryota</taxon>
        <taxon>Rhodophyta</taxon>
        <taxon>Bangiophyceae</taxon>
        <taxon>Porphyridiales</taxon>
        <taxon>Porphyridiaceae</taxon>
        <taxon>Timspurckia</taxon>
    </lineage>
</organism>
<evidence type="ECO:0000256" key="6">
    <source>
        <dbReference type="SAM" id="Coils"/>
    </source>
</evidence>
<proteinExistence type="inferred from homology"/>
<dbReference type="InterPro" id="IPR000535">
    <property type="entry name" value="MSP_dom"/>
</dbReference>
<dbReference type="GO" id="GO:0061817">
    <property type="term" value="P:endoplasmic reticulum-plasma membrane tethering"/>
    <property type="evidence" value="ECO:0007669"/>
    <property type="project" value="TreeGrafter"/>
</dbReference>
<dbReference type="PANTHER" id="PTHR10809:SF6">
    <property type="entry name" value="AT11025P-RELATED"/>
    <property type="match status" value="1"/>
</dbReference>
<name>A0A7S1EUP4_9RHOD</name>
<evidence type="ECO:0000313" key="10">
    <source>
        <dbReference type="EMBL" id="CAD8824799.1"/>
    </source>
</evidence>
<dbReference type="InterPro" id="IPR008962">
    <property type="entry name" value="PapD-like_sf"/>
</dbReference>
<dbReference type="GO" id="GO:0005789">
    <property type="term" value="C:endoplasmic reticulum membrane"/>
    <property type="evidence" value="ECO:0007669"/>
    <property type="project" value="InterPro"/>
</dbReference>
<feature type="compositionally biased region" description="Low complexity" evidence="7">
    <location>
        <begin position="172"/>
        <end position="183"/>
    </location>
</feature>
<evidence type="ECO:0000256" key="2">
    <source>
        <dbReference type="ARBA" id="ARBA00008932"/>
    </source>
</evidence>
<keyword evidence="5 8" id="KW-0472">Membrane</keyword>
<evidence type="ECO:0000256" key="5">
    <source>
        <dbReference type="ARBA" id="ARBA00023136"/>
    </source>
</evidence>
<evidence type="ECO:0000256" key="8">
    <source>
        <dbReference type="SAM" id="Phobius"/>
    </source>
</evidence>
<gene>
    <name evidence="10" type="ORF">TOLI1172_LOCUS9198</name>
</gene>
<feature type="coiled-coil region" evidence="6">
    <location>
        <begin position="198"/>
        <end position="225"/>
    </location>
</feature>